<dbReference type="InterPro" id="IPR045319">
    <property type="entry name" value="KAT/AKT"/>
</dbReference>
<evidence type="ECO:0000256" key="5">
    <source>
        <dbReference type="ARBA" id="ARBA00022692"/>
    </source>
</evidence>
<keyword evidence="12 13" id="KW-0407">Ion channel</keyword>
<protein>
    <recommendedName>
        <fullName evidence="13">Potassium channel</fullName>
    </recommendedName>
</protein>
<dbReference type="GO" id="GO:0034702">
    <property type="term" value="C:monoatomic ion channel complex"/>
    <property type="evidence" value="ECO:0007669"/>
    <property type="project" value="UniProtKB-KW"/>
</dbReference>
<evidence type="ECO:0000256" key="7">
    <source>
        <dbReference type="ARBA" id="ARBA00022882"/>
    </source>
</evidence>
<feature type="transmembrane region" description="Helical" evidence="13">
    <location>
        <begin position="26"/>
        <end position="48"/>
    </location>
</feature>
<dbReference type="HOGENOM" id="CLU_988195_0_0_1"/>
<dbReference type="PROSITE" id="PS50042">
    <property type="entry name" value="CNMP_BINDING_3"/>
    <property type="match status" value="1"/>
</dbReference>
<comment type="similarity">
    <text evidence="2 13">Belongs to the potassium channel family. Plant (TC 1.A.1.4) subfamily.</text>
</comment>
<accession>G7IDI4</accession>
<keyword evidence="10 13" id="KW-0406">Ion transport</keyword>
<proteinExistence type="inferred from homology"/>
<evidence type="ECO:0000256" key="6">
    <source>
        <dbReference type="ARBA" id="ARBA00022826"/>
    </source>
</evidence>
<dbReference type="CDD" id="cd00038">
    <property type="entry name" value="CAP_ED"/>
    <property type="match status" value="1"/>
</dbReference>
<evidence type="ECO:0000256" key="8">
    <source>
        <dbReference type="ARBA" id="ARBA00022958"/>
    </source>
</evidence>
<comment type="caution">
    <text evidence="13">Lacks conserved residue(s) required for the propagation of feature annotation.</text>
</comment>
<reference evidence="15 17" key="2">
    <citation type="journal article" date="2014" name="BMC Genomics">
        <title>An improved genome release (version Mt4.0) for the model legume Medicago truncatula.</title>
        <authorList>
            <person name="Tang H."/>
            <person name="Krishnakumar V."/>
            <person name="Bidwell S."/>
            <person name="Rosen B."/>
            <person name="Chan A."/>
            <person name="Zhou S."/>
            <person name="Gentzbittel L."/>
            <person name="Childs K.L."/>
            <person name="Yandell M."/>
            <person name="Gundlach H."/>
            <person name="Mayer K.F."/>
            <person name="Schwartz D.C."/>
            <person name="Town C.D."/>
        </authorList>
    </citation>
    <scope>GENOME REANNOTATION</scope>
    <source>
        <strain evidence="16 17">cv. Jemalong A17</strain>
    </source>
</reference>
<accession>A0A0C3ULX8</accession>
<dbReference type="Proteomes" id="UP000002051">
    <property type="component" value="Unassembled WGS sequence"/>
</dbReference>
<dbReference type="AlphaFoldDB" id="G7IDI4"/>
<gene>
    <name evidence="15" type="ordered locus">MTR_1g040590</name>
</gene>
<comment type="domain">
    <text evidence="13">The segment S4 is probably the voltage-sensor and is characterized by a series of positively charged amino acids. The pore-forming region H5 is enclosed by the transmembrane segments S5 and S6 in the Shaker-type (1P/6TM) and contains the GYGD signature motif which seems to be involved in potassium selectivity.</text>
</comment>
<evidence type="ECO:0000256" key="11">
    <source>
        <dbReference type="ARBA" id="ARBA00023136"/>
    </source>
</evidence>
<dbReference type="PANTHER" id="PTHR45743:SF57">
    <property type="entry name" value="POTASSIUM CHANNEL"/>
    <property type="match status" value="1"/>
</dbReference>
<keyword evidence="8 13" id="KW-0630">Potassium</keyword>
<keyword evidence="9 13" id="KW-1133">Transmembrane helix</keyword>
<evidence type="ECO:0000256" key="9">
    <source>
        <dbReference type="ARBA" id="ARBA00022989"/>
    </source>
</evidence>
<evidence type="ECO:0000256" key="4">
    <source>
        <dbReference type="ARBA" id="ARBA00022538"/>
    </source>
</evidence>
<dbReference type="Gene3D" id="1.10.287.70">
    <property type="match status" value="1"/>
</dbReference>
<sequence length="282" mass="33018">MTYNDEYIFECRFEENENFSYNWVRLANMILVCIFVCHYGGCLFYYIATFHGNPDGIWFKHADENFLKLSLTVQYFKSIYWAVTSFTTVGFGDLHVVTTLEKIFSIYFFLQNIIVMAYVEMSLTYLARRVLRFCRHHNLSAYIRDQVSTHLKSKYVSKLKPSEEHGIFKSLPRPIPGMIQQYLYNNYVMRVCHLFEGVSNAIHMRLVHEMEPIIFMANSTVILQDESPTCLYFVIRGSFELKYSRNGVERDGGRVRAGHVFGQSCELCNMPQLFTAKTMEVS</sequence>
<dbReference type="GO" id="GO:0005249">
    <property type="term" value="F:voltage-gated potassium channel activity"/>
    <property type="evidence" value="ECO:0007669"/>
    <property type="project" value="UniProtKB-UniRule"/>
</dbReference>
<evidence type="ECO:0000313" key="17">
    <source>
        <dbReference type="Proteomes" id="UP000002051"/>
    </source>
</evidence>
<dbReference type="EnsemblPlants" id="AES60115">
    <property type="protein sequence ID" value="AES60115"/>
    <property type="gene ID" value="MTR_1g040590"/>
</dbReference>
<comment type="subcellular location">
    <subcellularLocation>
        <location evidence="1 13">Membrane</location>
        <topology evidence="1 13">Multi-pass membrane protein</topology>
    </subcellularLocation>
</comment>
<organism evidence="15 17">
    <name type="scientific">Medicago truncatula</name>
    <name type="common">Barrel medic</name>
    <name type="synonym">Medicago tribuloides</name>
    <dbReference type="NCBI Taxonomy" id="3880"/>
    <lineage>
        <taxon>Eukaryota</taxon>
        <taxon>Viridiplantae</taxon>
        <taxon>Streptophyta</taxon>
        <taxon>Embryophyta</taxon>
        <taxon>Tracheophyta</taxon>
        <taxon>Spermatophyta</taxon>
        <taxon>Magnoliopsida</taxon>
        <taxon>eudicotyledons</taxon>
        <taxon>Gunneridae</taxon>
        <taxon>Pentapetalae</taxon>
        <taxon>rosids</taxon>
        <taxon>fabids</taxon>
        <taxon>Fabales</taxon>
        <taxon>Fabaceae</taxon>
        <taxon>Papilionoideae</taxon>
        <taxon>50 kb inversion clade</taxon>
        <taxon>NPAAA clade</taxon>
        <taxon>Hologalegina</taxon>
        <taxon>IRL clade</taxon>
        <taxon>Trifolieae</taxon>
        <taxon>Medicago</taxon>
    </lineage>
</organism>
<dbReference type="PANTHER" id="PTHR45743">
    <property type="entry name" value="POTASSIUM CHANNEL AKT1"/>
    <property type="match status" value="1"/>
</dbReference>
<dbReference type="SUPFAM" id="SSF51206">
    <property type="entry name" value="cAMP-binding domain-like"/>
    <property type="match status" value="1"/>
</dbReference>
<dbReference type="InterPro" id="IPR018490">
    <property type="entry name" value="cNMP-bd_dom_sf"/>
</dbReference>
<dbReference type="InterPro" id="IPR014710">
    <property type="entry name" value="RmlC-like_jellyroll"/>
</dbReference>
<evidence type="ECO:0000259" key="14">
    <source>
        <dbReference type="PROSITE" id="PS50042"/>
    </source>
</evidence>
<keyword evidence="3 13" id="KW-0813">Transport</keyword>
<comment type="function">
    <text evidence="13">Potassium channel.</text>
</comment>
<feature type="transmembrane region" description="Helical" evidence="13">
    <location>
        <begin position="104"/>
        <end position="127"/>
    </location>
</feature>
<evidence type="ECO:0000256" key="12">
    <source>
        <dbReference type="ARBA" id="ARBA00023303"/>
    </source>
</evidence>
<evidence type="ECO:0000313" key="16">
    <source>
        <dbReference type="EnsemblPlants" id="AES60115"/>
    </source>
</evidence>
<comment type="subunit">
    <text evidence="13">The potassium channel is composed of a homo- or heterotetrameric complex of pore-forming subunits.</text>
</comment>
<evidence type="ECO:0000256" key="10">
    <source>
        <dbReference type="ARBA" id="ARBA00023065"/>
    </source>
</evidence>
<evidence type="ECO:0000256" key="1">
    <source>
        <dbReference type="ARBA" id="ARBA00004141"/>
    </source>
</evidence>
<evidence type="ECO:0000313" key="15">
    <source>
        <dbReference type="EMBL" id="AES60115.2"/>
    </source>
</evidence>
<dbReference type="Pfam" id="PF00027">
    <property type="entry name" value="cNMP_binding"/>
    <property type="match status" value="1"/>
</dbReference>
<keyword evidence="17" id="KW-1185">Reference proteome</keyword>
<feature type="transmembrane region" description="Helical" evidence="13">
    <location>
        <begin position="69"/>
        <end position="92"/>
    </location>
</feature>
<keyword evidence="7 13" id="KW-0851">Voltage-gated channel</keyword>
<name>G7IDI4_MEDTR</name>
<dbReference type="InterPro" id="IPR000595">
    <property type="entry name" value="cNMP-bd_dom"/>
</dbReference>
<feature type="domain" description="Cyclic nucleotide-binding" evidence="14">
    <location>
        <begin position="194"/>
        <end position="282"/>
    </location>
</feature>
<dbReference type="Pfam" id="PF00520">
    <property type="entry name" value="Ion_trans"/>
    <property type="match status" value="1"/>
</dbReference>
<evidence type="ECO:0000256" key="13">
    <source>
        <dbReference type="RuleBase" id="RU369015"/>
    </source>
</evidence>
<dbReference type="SUPFAM" id="SSF81324">
    <property type="entry name" value="Voltage-gated potassium channels"/>
    <property type="match status" value="1"/>
</dbReference>
<keyword evidence="4 13" id="KW-0633">Potassium transport</keyword>
<keyword evidence="6 13" id="KW-0631">Potassium channel</keyword>
<keyword evidence="5 13" id="KW-0812">Transmembrane</keyword>
<dbReference type="eggNOG" id="KOG0498">
    <property type="taxonomic scope" value="Eukaryota"/>
</dbReference>
<keyword evidence="11 13" id="KW-0472">Membrane</keyword>
<evidence type="ECO:0000256" key="3">
    <source>
        <dbReference type="ARBA" id="ARBA00022448"/>
    </source>
</evidence>
<dbReference type="EMBL" id="CM001217">
    <property type="protein sequence ID" value="AES60115.2"/>
    <property type="molecule type" value="Genomic_DNA"/>
</dbReference>
<reference evidence="15 17" key="1">
    <citation type="journal article" date="2011" name="Nature">
        <title>The Medicago genome provides insight into the evolution of rhizobial symbioses.</title>
        <authorList>
            <person name="Young N.D."/>
            <person name="Debelle F."/>
            <person name="Oldroyd G.E."/>
            <person name="Geurts R."/>
            <person name="Cannon S.B."/>
            <person name="Udvardi M.K."/>
            <person name="Benedito V.A."/>
            <person name="Mayer K.F."/>
            <person name="Gouzy J."/>
            <person name="Schoof H."/>
            <person name="Van de Peer Y."/>
            <person name="Proost S."/>
            <person name="Cook D.R."/>
            <person name="Meyers B.C."/>
            <person name="Spannagl M."/>
            <person name="Cheung F."/>
            <person name="De Mita S."/>
            <person name="Krishnakumar V."/>
            <person name="Gundlach H."/>
            <person name="Zhou S."/>
            <person name="Mudge J."/>
            <person name="Bharti A.K."/>
            <person name="Murray J.D."/>
            <person name="Naoumkina M.A."/>
            <person name="Rosen B."/>
            <person name="Silverstein K.A."/>
            <person name="Tang H."/>
            <person name="Rombauts S."/>
            <person name="Zhao P.X."/>
            <person name="Zhou P."/>
            <person name="Barbe V."/>
            <person name="Bardou P."/>
            <person name="Bechner M."/>
            <person name="Bellec A."/>
            <person name="Berger A."/>
            <person name="Berges H."/>
            <person name="Bidwell S."/>
            <person name="Bisseling T."/>
            <person name="Choisne N."/>
            <person name="Couloux A."/>
            <person name="Denny R."/>
            <person name="Deshpande S."/>
            <person name="Dai X."/>
            <person name="Doyle J.J."/>
            <person name="Dudez A.M."/>
            <person name="Farmer A.D."/>
            <person name="Fouteau S."/>
            <person name="Franken C."/>
            <person name="Gibelin C."/>
            <person name="Gish J."/>
            <person name="Goldstein S."/>
            <person name="Gonzalez A.J."/>
            <person name="Green P.J."/>
            <person name="Hallab A."/>
            <person name="Hartog M."/>
            <person name="Hua A."/>
            <person name="Humphray S.J."/>
            <person name="Jeong D.H."/>
            <person name="Jing Y."/>
            <person name="Jocker A."/>
            <person name="Kenton S.M."/>
            <person name="Kim D.J."/>
            <person name="Klee K."/>
            <person name="Lai H."/>
            <person name="Lang C."/>
            <person name="Lin S."/>
            <person name="Macmil S.L."/>
            <person name="Magdelenat G."/>
            <person name="Matthews L."/>
            <person name="McCorrison J."/>
            <person name="Monaghan E.L."/>
            <person name="Mun J.H."/>
            <person name="Najar F.Z."/>
            <person name="Nicholson C."/>
            <person name="Noirot C."/>
            <person name="O'Bleness M."/>
            <person name="Paule C.R."/>
            <person name="Poulain J."/>
            <person name="Prion F."/>
            <person name="Qin B."/>
            <person name="Qu C."/>
            <person name="Retzel E.F."/>
            <person name="Riddle C."/>
            <person name="Sallet E."/>
            <person name="Samain S."/>
            <person name="Samson N."/>
            <person name="Sanders I."/>
            <person name="Saurat O."/>
            <person name="Scarpelli C."/>
            <person name="Schiex T."/>
            <person name="Segurens B."/>
            <person name="Severin A.J."/>
            <person name="Sherrier D.J."/>
            <person name="Shi R."/>
            <person name="Sims S."/>
            <person name="Singer S.R."/>
            <person name="Sinharoy S."/>
            <person name="Sterck L."/>
            <person name="Viollet A."/>
            <person name="Wang B.B."/>
            <person name="Wang K."/>
            <person name="Wang M."/>
            <person name="Wang X."/>
            <person name="Warfsmann J."/>
            <person name="Weissenbach J."/>
            <person name="White D.D."/>
            <person name="White J.D."/>
            <person name="Wiley G.B."/>
            <person name="Wincker P."/>
            <person name="Xing Y."/>
            <person name="Yang L."/>
            <person name="Yao Z."/>
            <person name="Ying F."/>
            <person name="Zhai J."/>
            <person name="Zhou L."/>
            <person name="Zuber A."/>
            <person name="Denarie J."/>
            <person name="Dixon R.A."/>
            <person name="May G.D."/>
            <person name="Schwartz D.C."/>
            <person name="Rogers J."/>
            <person name="Quetier F."/>
            <person name="Town C.D."/>
            <person name="Roe B.A."/>
        </authorList>
    </citation>
    <scope>NUCLEOTIDE SEQUENCE [LARGE SCALE GENOMIC DNA]</scope>
    <source>
        <strain evidence="15">A17</strain>
        <strain evidence="16 17">cv. Jemalong A17</strain>
    </source>
</reference>
<dbReference type="Gene3D" id="2.60.120.10">
    <property type="entry name" value="Jelly Rolls"/>
    <property type="match status" value="1"/>
</dbReference>
<dbReference type="PaxDb" id="3880-AES60115"/>
<dbReference type="InterPro" id="IPR005821">
    <property type="entry name" value="Ion_trans_dom"/>
</dbReference>
<evidence type="ECO:0000256" key="2">
    <source>
        <dbReference type="ARBA" id="ARBA00007929"/>
    </source>
</evidence>
<reference evidence="16" key="3">
    <citation type="submission" date="2015-04" db="UniProtKB">
        <authorList>
            <consortium name="EnsemblPlants"/>
        </authorList>
    </citation>
    <scope>IDENTIFICATION</scope>
    <source>
        <strain evidence="16">cv. Jemalong A17</strain>
    </source>
</reference>